<organism evidence="2 3">
    <name type="scientific">Microvirga lupini</name>
    <dbReference type="NCBI Taxonomy" id="420324"/>
    <lineage>
        <taxon>Bacteria</taxon>
        <taxon>Pseudomonadati</taxon>
        <taxon>Pseudomonadota</taxon>
        <taxon>Alphaproteobacteria</taxon>
        <taxon>Hyphomicrobiales</taxon>
        <taxon>Methylobacteriaceae</taxon>
        <taxon>Microvirga</taxon>
    </lineage>
</organism>
<dbReference type="Proteomes" id="UP000532010">
    <property type="component" value="Unassembled WGS sequence"/>
</dbReference>
<dbReference type="InterPro" id="IPR009935">
    <property type="entry name" value="DUF1467"/>
</dbReference>
<keyword evidence="1" id="KW-0472">Membrane</keyword>
<dbReference type="RefSeq" id="WP_246408167.1">
    <property type="nucleotide sequence ID" value="NZ_JACHWB010000003.1"/>
</dbReference>
<gene>
    <name evidence="2" type="ORF">FHR70_003000</name>
</gene>
<keyword evidence="1" id="KW-0812">Transmembrane</keyword>
<sequence length="111" mass="11628">MINVVKTLSGSLWSTLGVVVVISAIAIAVVVNGFDLRLSGGLALYFVIWWILLFAVLPFGVRSQTEAGEVVRGSEPGAPALPALREKAIWTTLVASVVLIIVAAVFPLAGL</sequence>
<reference evidence="2 3" key="1">
    <citation type="submission" date="2020-08" db="EMBL/GenBank/DDBJ databases">
        <title>The Agave Microbiome: Exploring the role of microbial communities in plant adaptations to desert environments.</title>
        <authorList>
            <person name="Partida-Martinez L.P."/>
        </authorList>
    </citation>
    <scope>NUCLEOTIDE SEQUENCE [LARGE SCALE GENOMIC DNA]</scope>
    <source>
        <strain evidence="2 3">AT3.9</strain>
    </source>
</reference>
<keyword evidence="1" id="KW-1133">Transmembrane helix</keyword>
<feature type="transmembrane region" description="Helical" evidence="1">
    <location>
        <begin position="12"/>
        <end position="31"/>
    </location>
</feature>
<comment type="caution">
    <text evidence="2">The sequence shown here is derived from an EMBL/GenBank/DDBJ whole genome shotgun (WGS) entry which is preliminary data.</text>
</comment>
<name>A0A7W4VNE0_9HYPH</name>
<dbReference type="AlphaFoldDB" id="A0A7W4VNE0"/>
<keyword evidence="3" id="KW-1185">Reference proteome</keyword>
<feature type="transmembrane region" description="Helical" evidence="1">
    <location>
        <begin position="43"/>
        <end position="61"/>
    </location>
</feature>
<feature type="transmembrane region" description="Helical" evidence="1">
    <location>
        <begin position="88"/>
        <end position="109"/>
    </location>
</feature>
<protein>
    <submittedName>
        <fullName evidence="2">Putative secreted protein</fullName>
    </submittedName>
</protein>
<dbReference type="Pfam" id="PF07330">
    <property type="entry name" value="DUF1467"/>
    <property type="match status" value="1"/>
</dbReference>
<evidence type="ECO:0000313" key="2">
    <source>
        <dbReference type="EMBL" id="MBB3019935.1"/>
    </source>
</evidence>
<proteinExistence type="predicted"/>
<evidence type="ECO:0000313" key="3">
    <source>
        <dbReference type="Proteomes" id="UP000532010"/>
    </source>
</evidence>
<accession>A0A7W4VNE0</accession>
<evidence type="ECO:0000256" key="1">
    <source>
        <dbReference type="SAM" id="Phobius"/>
    </source>
</evidence>
<dbReference type="EMBL" id="JACHWB010000003">
    <property type="protein sequence ID" value="MBB3019935.1"/>
    <property type="molecule type" value="Genomic_DNA"/>
</dbReference>